<feature type="region of interest" description="Disordered" evidence="5">
    <location>
        <begin position="162"/>
        <end position="237"/>
    </location>
</feature>
<dbReference type="PANTHER" id="PTHR37467:SF1">
    <property type="entry name" value="EXPORTED CALCIUM-BINDING GLYCOPROTEIN"/>
    <property type="match status" value="1"/>
</dbReference>
<proteinExistence type="predicted"/>
<protein>
    <submittedName>
        <fullName evidence="7">Uncharacterized protein</fullName>
    </submittedName>
</protein>
<evidence type="ECO:0000256" key="6">
    <source>
        <dbReference type="SAM" id="Phobius"/>
    </source>
</evidence>
<reference evidence="7 8" key="1">
    <citation type="journal article" date="2016" name="Nat. Commun.">
        <title>Thousands of microbial genomes shed light on interconnected biogeochemical processes in an aquifer system.</title>
        <authorList>
            <person name="Anantharaman K."/>
            <person name="Brown C.T."/>
            <person name="Hug L.A."/>
            <person name="Sharon I."/>
            <person name="Castelle C.J."/>
            <person name="Probst A.J."/>
            <person name="Thomas B.C."/>
            <person name="Singh A."/>
            <person name="Wilkins M.J."/>
            <person name="Karaoz U."/>
            <person name="Brodie E.L."/>
            <person name="Williams K.H."/>
            <person name="Hubbard S.S."/>
            <person name="Banfield J.F."/>
        </authorList>
    </citation>
    <scope>NUCLEOTIDE SEQUENCE [LARGE SCALE GENOMIC DNA]</scope>
</reference>
<organism evidence="7 8">
    <name type="scientific">Candidatus Komeilibacteria bacterium RIFCSPLOWO2_02_FULL_48_11</name>
    <dbReference type="NCBI Taxonomy" id="1798553"/>
    <lineage>
        <taxon>Bacteria</taxon>
        <taxon>Candidatus Komeiliibacteriota</taxon>
    </lineage>
</organism>
<keyword evidence="4" id="KW-0106">Calcium</keyword>
<keyword evidence="6" id="KW-0472">Membrane</keyword>
<evidence type="ECO:0000256" key="5">
    <source>
        <dbReference type="SAM" id="MobiDB-lite"/>
    </source>
</evidence>
<feature type="compositionally biased region" description="Polar residues" evidence="5">
    <location>
        <begin position="224"/>
        <end position="233"/>
    </location>
</feature>
<feature type="compositionally biased region" description="Low complexity" evidence="5">
    <location>
        <begin position="165"/>
        <end position="190"/>
    </location>
</feature>
<dbReference type="InterPro" id="IPR053180">
    <property type="entry name" value="Ca-binding_acidic-repeat"/>
</dbReference>
<evidence type="ECO:0000256" key="2">
    <source>
        <dbReference type="ARBA" id="ARBA00022525"/>
    </source>
</evidence>
<comment type="caution">
    <text evidence="7">The sequence shown here is derived from an EMBL/GenBank/DDBJ whole genome shotgun (WGS) entry which is preliminary data.</text>
</comment>
<dbReference type="Proteomes" id="UP000178109">
    <property type="component" value="Unassembled WGS sequence"/>
</dbReference>
<name>A0A1G2BUS4_9BACT</name>
<dbReference type="Pfam" id="PF18884">
    <property type="entry name" value="TSP3_bac"/>
    <property type="match status" value="2"/>
</dbReference>
<dbReference type="STRING" id="1798553.A3H70_01090"/>
<dbReference type="AlphaFoldDB" id="A0A1G2BUS4"/>
<accession>A0A1G2BUS4</accession>
<evidence type="ECO:0000313" key="8">
    <source>
        <dbReference type="Proteomes" id="UP000178109"/>
    </source>
</evidence>
<keyword evidence="6" id="KW-0812">Transmembrane</keyword>
<keyword evidence="2" id="KW-0964">Secreted</keyword>
<dbReference type="Pfam" id="PF18895">
    <property type="entry name" value="T4SS_pilin"/>
    <property type="match status" value="1"/>
</dbReference>
<dbReference type="EMBL" id="MHKO01000032">
    <property type="protein sequence ID" value="OGY91967.1"/>
    <property type="molecule type" value="Genomic_DNA"/>
</dbReference>
<dbReference type="InterPro" id="IPR059100">
    <property type="entry name" value="TSP3_bac"/>
</dbReference>
<gene>
    <name evidence="7" type="ORF">A3H70_01090</name>
</gene>
<feature type="transmembrane region" description="Helical" evidence="6">
    <location>
        <begin position="12"/>
        <end position="33"/>
    </location>
</feature>
<comment type="subcellular location">
    <subcellularLocation>
        <location evidence="1">Secreted</location>
    </subcellularLocation>
</comment>
<keyword evidence="6" id="KW-1133">Transmembrane helix</keyword>
<sequence length="285" mass="29568">MLRTGKQNNFNTAILIAFCFSLFFGLFISRSIAYGQTIDPLSSDYGLNDPSFKQIALGQTSDLKGTVAQIINIILGFLGVVAVLIILLAGFKWMTAAGNEEQVRSARQMLVQAVSGLAIVFAAWVIASFVINSLKDATDAGGGGAVANQTVSTPVIDLSSNPVPSSGGLSKLSSGNASLPGSNASSSSPDSDSDGLTDTEETTVYGTDPRNADSDGDGYKDGQEASSGYNPNGSDKLLQTDDAASCGYLFPELSAALVSPQKLQEIIARIRECCASSNSPLCVGL</sequence>
<feature type="transmembrane region" description="Helical" evidence="6">
    <location>
        <begin position="110"/>
        <end position="131"/>
    </location>
</feature>
<evidence type="ECO:0000256" key="1">
    <source>
        <dbReference type="ARBA" id="ARBA00004613"/>
    </source>
</evidence>
<evidence type="ECO:0000313" key="7">
    <source>
        <dbReference type="EMBL" id="OGY91967.1"/>
    </source>
</evidence>
<evidence type="ECO:0000256" key="4">
    <source>
        <dbReference type="ARBA" id="ARBA00022837"/>
    </source>
</evidence>
<dbReference type="InterPro" id="IPR043993">
    <property type="entry name" value="T4SS_pilin"/>
</dbReference>
<evidence type="ECO:0000256" key="3">
    <source>
        <dbReference type="ARBA" id="ARBA00022729"/>
    </source>
</evidence>
<feature type="transmembrane region" description="Helical" evidence="6">
    <location>
        <begin position="67"/>
        <end position="89"/>
    </location>
</feature>
<dbReference type="PANTHER" id="PTHR37467">
    <property type="entry name" value="EXPORTED CALCIUM-BINDING GLYCOPROTEIN-RELATED"/>
    <property type="match status" value="1"/>
</dbReference>
<feature type="compositionally biased region" description="Acidic residues" evidence="5">
    <location>
        <begin position="191"/>
        <end position="201"/>
    </location>
</feature>
<keyword evidence="3" id="KW-0732">Signal</keyword>
<feature type="compositionally biased region" description="Basic and acidic residues" evidence="5">
    <location>
        <begin position="210"/>
        <end position="223"/>
    </location>
</feature>